<evidence type="ECO:0000256" key="2">
    <source>
        <dbReference type="PIRSR" id="PIRSR613078-2"/>
    </source>
</evidence>
<keyword evidence="4" id="KW-1185">Reference proteome</keyword>
<dbReference type="RefSeq" id="WP_183340269.1">
    <property type="nucleotide sequence ID" value="NZ_JACHNU010000001.1"/>
</dbReference>
<organism evidence="3 4">
    <name type="scientific">Conexibacter arvalis</name>
    <dbReference type="NCBI Taxonomy" id="912552"/>
    <lineage>
        <taxon>Bacteria</taxon>
        <taxon>Bacillati</taxon>
        <taxon>Actinomycetota</taxon>
        <taxon>Thermoleophilia</taxon>
        <taxon>Solirubrobacterales</taxon>
        <taxon>Conexibacteraceae</taxon>
        <taxon>Conexibacter</taxon>
    </lineage>
</organism>
<dbReference type="SMART" id="SM00855">
    <property type="entry name" value="PGAM"/>
    <property type="match status" value="1"/>
</dbReference>
<dbReference type="Proteomes" id="UP000585272">
    <property type="component" value="Unassembled WGS sequence"/>
</dbReference>
<reference evidence="3 4" key="1">
    <citation type="submission" date="2020-08" db="EMBL/GenBank/DDBJ databases">
        <title>Genomic Encyclopedia of Archaeal and Bacterial Type Strains, Phase II (KMG-II): from individual species to whole genera.</title>
        <authorList>
            <person name="Goeker M."/>
        </authorList>
    </citation>
    <scope>NUCLEOTIDE SEQUENCE [LARGE SCALE GENOMIC DNA]</scope>
    <source>
        <strain evidence="3 4">DSM 23288</strain>
    </source>
</reference>
<dbReference type="AlphaFoldDB" id="A0A840IC60"/>
<dbReference type="PANTHER" id="PTHR48100:SF1">
    <property type="entry name" value="HISTIDINE PHOSPHATASE FAMILY PROTEIN-RELATED"/>
    <property type="match status" value="1"/>
</dbReference>
<dbReference type="InterPro" id="IPR050275">
    <property type="entry name" value="PGM_Phosphatase"/>
</dbReference>
<feature type="active site" description="Proton donor/acceptor" evidence="1">
    <location>
        <position position="87"/>
    </location>
</feature>
<protein>
    <submittedName>
        <fullName evidence="3">Putative phosphoglycerate mutase</fullName>
        <ecNumber evidence="3">5.4.2.12</ecNumber>
    </submittedName>
</protein>
<proteinExistence type="predicted"/>
<evidence type="ECO:0000256" key="1">
    <source>
        <dbReference type="PIRSR" id="PIRSR613078-1"/>
    </source>
</evidence>
<evidence type="ECO:0000313" key="4">
    <source>
        <dbReference type="Proteomes" id="UP000585272"/>
    </source>
</evidence>
<dbReference type="EC" id="5.4.2.12" evidence="3"/>
<dbReference type="GO" id="GO:0016791">
    <property type="term" value="F:phosphatase activity"/>
    <property type="evidence" value="ECO:0007669"/>
    <property type="project" value="TreeGrafter"/>
</dbReference>
<dbReference type="Pfam" id="PF00300">
    <property type="entry name" value="His_Phos_1"/>
    <property type="match status" value="1"/>
</dbReference>
<dbReference type="GO" id="GO:0005737">
    <property type="term" value="C:cytoplasm"/>
    <property type="evidence" value="ECO:0007669"/>
    <property type="project" value="TreeGrafter"/>
</dbReference>
<feature type="active site" description="Tele-phosphohistidine intermediate" evidence="1">
    <location>
        <position position="9"/>
    </location>
</feature>
<dbReference type="InterPro" id="IPR029033">
    <property type="entry name" value="His_PPase_superfam"/>
</dbReference>
<dbReference type="PANTHER" id="PTHR48100">
    <property type="entry name" value="BROAD-SPECIFICITY PHOSPHATASE YOR283W-RELATED"/>
    <property type="match status" value="1"/>
</dbReference>
<accession>A0A840IC60</accession>
<dbReference type="SUPFAM" id="SSF53254">
    <property type="entry name" value="Phosphoglycerate mutase-like"/>
    <property type="match status" value="1"/>
</dbReference>
<dbReference type="EMBL" id="JACHNU010000001">
    <property type="protein sequence ID" value="MBB4661803.1"/>
    <property type="molecule type" value="Genomic_DNA"/>
</dbReference>
<sequence length="214" mass="23791">MHDLYVVTHPHAEHTERDLVGGWHDSRLTANGRRDAGRVATALERRRRDASRPVRVTTSDLARCAETAEIVATALGAPVTRDRRLREISFGEAEGRPNAWLAERQVPAPDDDRLDHRGPVAGAETRREVAVRVGACVDELMADREHDHVVVTHGFAQTFVITTWLRIPAEAAGFASFATVPGAITHLRHDPYWRNRSVVTRAGTDHLETAAPRR</sequence>
<evidence type="ECO:0000313" key="3">
    <source>
        <dbReference type="EMBL" id="MBB4661803.1"/>
    </source>
</evidence>
<name>A0A840IC60_9ACTN</name>
<dbReference type="GO" id="GO:0004619">
    <property type="term" value="F:phosphoglycerate mutase activity"/>
    <property type="evidence" value="ECO:0007669"/>
    <property type="project" value="UniProtKB-EC"/>
</dbReference>
<dbReference type="Gene3D" id="3.40.50.1240">
    <property type="entry name" value="Phosphoglycerate mutase-like"/>
    <property type="match status" value="1"/>
</dbReference>
<dbReference type="InterPro" id="IPR013078">
    <property type="entry name" value="His_Pase_superF_clade-1"/>
</dbReference>
<keyword evidence="3" id="KW-0413">Isomerase</keyword>
<gene>
    <name evidence="3" type="ORF">BDZ31_001376</name>
</gene>
<feature type="binding site" evidence="2">
    <location>
        <position position="63"/>
    </location>
    <ligand>
        <name>substrate</name>
    </ligand>
</feature>
<comment type="caution">
    <text evidence="3">The sequence shown here is derived from an EMBL/GenBank/DDBJ whole genome shotgun (WGS) entry which is preliminary data.</text>
</comment>
<dbReference type="CDD" id="cd07067">
    <property type="entry name" value="HP_PGM_like"/>
    <property type="match status" value="1"/>
</dbReference>